<dbReference type="Gene3D" id="3.20.20.80">
    <property type="entry name" value="Glycosidases"/>
    <property type="match status" value="1"/>
</dbReference>
<name>I0AN54_IGNAJ</name>
<evidence type="ECO:0000313" key="5">
    <source>
        <dbReference type="Proteomes" id="UP000007394"/>
    </source>
</evidence>
<organism evidence="4 5">
    <name type="scientific">Ignavibacterium album (strain DSM 19864 / JCM 16511 / NBRC 101810 / Mat9-16)</name>
    <dbReference type="NCBI Taxonomy" id="945713"/>
    <lineage>
        <taxon>Bacteria</taxon>
        <taxon>Pseudomonadati</taxon>
        <taxon>Ignavibacteriota</taxon>
        <taxon>Ignavibacteria</taxon>
        <taxon>Ignavibacteriales</taxon>
        <taxon>Ignavibacteriaceae</taxon>
        <taxon>Ignavibacterium</taxon>
    </lineage>
</organism>
<dbReference type="PANTHER" id="PTHR10357">
    <property type="entry name" value="ALPHA-AMYLASE FAMILY MEMBER"/>
    <property type="match status" value="1"/>
</dbReference>
<accession>I0AN54</accession>
<dbReference type="InterPro" id="IPR006047">
    <property type="entry name" value="GH13_cat_dom"/>
</dbReference>
<dbReference type="RefSeq" id="WP_014561552.1">
    <property type="nucleotide sequence ID" value="NC_017464.1"/>
</dbReference>
<evidence type="ECO:0000256" key="2">
    <source>
        <dbReference type="ARBA" id="ARBA00023295"/>
    </source>
</evidence>
<dbReference type="Gene3D" id="2.60.40.1180">
    <property type="entry name" value="Golgi alpha-mannosidase II"/>
    <property type="match status" value="1"/>
</dbReference>
<gene>
    <name evidence="4" type="ordered locus">IALB_2708</name>
</gene>
<dbReference type="AlphaFoldDB" id="I0AN54"/>
<evidence type="ECO:0000256" key="1">
    <source>
        <dbReference type="ARBA" id="ARBA00022801"/>
    </source>
</evidence>
<dbReference type="EMBL" id="CP003418">
    <property type="protein sequence ID" value="AFH50411.1"/>
    <property type="molecule type" value="Genomic_DNA"/>
</dbReference>
<keyword evidence="5" id="KW-1185">Reference proteome</keyword>
<sequence length="597" mass="70144">MNRIYFVLLFILNLSIYSQTSLPDWSKGIVWYQIFPERFYNGDTTNDPTADKVFVNHNSIPNNWHITKWTSNWFERSEWEYELGGNFRDHLFERRYGGDIQGIINKLDYLNHLGIKAIYLNPVFEAVSLHKYDASCYHHIDFNFGPNPIGDKISYQNENPENPETWQWTESDKLFLKLIEEVHKRGMKIIIDGVFNHVGIQFWAFQDLVKNQFNSKYKDWFIVEKFDDPHTSEDEFDYKGWWNIKSLPEFNRTTDDLADGPKKYIFNSTRRWMDPNQDGDPSDGVDGWRLDVAREVPLGFWRQWSKLVKSINKDAILIGELWELSPDFISENGVFDALMNYNFAFAVNDFFVADKNKISVSAFVKRLEEIDRNYPATNLFSLQNLLTSHDTERLISLVKNPDRKYDRDADERNKIYDPSKPSSNDYEKEKMIIAFQFIYKGAPMIFYGDEIGMWGADDPHCRKPMIWSELSYDDEVIDSSSGFSKGLGRYEVLPNFDLYNFYKKMISIRNNNLSVRVGGQKILIADDDKKLLALERFLNDERIIAVFNLSEFIKEVPLQINFGKEVLQNLLTNKFENKFPEISGNSFVLYKIISLNK</sequence>
<reference evidence="4 5" key="1">
    <citation type="journal article" date="2012" name="Front. Microbiol.">
        <title>Complete genome of Ignavibacterium album, a metabolically versatile, flagellated, facultative anaerobe from the phylum Chlorobi.</title>
        <authorList>
            <person name="Liu Z."/>
            <person name="Frigaard N.-U."/>
            <person name="Vogl K."/>
            <person name="Iino T."/>
            <person name="Ohkuma M."/>
            <person name="Overmann J."/>
            <person name="Bryant D.A."/>
        </authorList>
    </citation>
    <scope>NUCLEOTIDE SEQUENCE [LARGE SCALE GENOMIC DNA]</scope>
    <source>
        <strain evidence="5">DSM 19864 / JCM 16511 / NBRC 101810 / Mat9-16</strain>
    </source>
</reference>
<dbReference type="GO" id="GO:0016798">
    <property type="term" value="F:hydrolase activity, acting on glycosyl bonds"/>
    <property type="evidence" value="ECO:0007669"/>
    <property type="project" value="UniProtKB-KW"/>
</dbReference>
<protein>
    <submittedName>
        <fullName evidence="4">Glycosidase</fullName>
    </submittedName>
</protein>
<dbReference type="SUPFAM" id="SSF51445">
    <property type="entry name" value="(Trans)glycosidases"/>
    <property type="match status" value="1"/>
</dbReference>
<dbReference type="Proteomes" id="UP000007394">
    <property type="component" value="Chromosome"/>
</dbReference>
<keyword evidence="2 4" id="KW-0326">Glycosidase</keyword>
<evidence type="ECO:0000313" key="4">
    <source>
        <dbReference type="EMBL" id="AFH50411.1"/>
    </source>
</evidence>
<dbReference type="STRING" id="945713.IALB_2708"/>
<dbReference type="OrthoDB" id="9806009at2"/>
<dbReference type="eggNOG" id="COG0366">
    <property type="taxonomic scope" value="Bacteria"/>
</dbReference>
<dbReference type="HOGENOM" id="CLU_006462_6_4_10"/>
<dbReference type="SUPFAM" id="SSF51011">
    <property type="entry name" value="Glycosyl hydrolase domain"/>
    <property type="match status" value="1"/>
</dbReference>
<dbReference type="CDD" id="cd11338">
    <property type="entry name" value="AmyAc_CMD"/>
    <property type="match status" value="1"/>
</dbReference>
<dbReference type="SMART" id="SM00642">
    <property type="entry name" value="Aamy"/>
    <property type="match status" value="1"/>
</dbReference>
<dbReference type="Pfam" id="PF00128">
    <property type="entry name" value="Alpha-amylase"/>
    <property type="match status" value="2"/>
</dbReference>
<evidence type="ECO:0000259" key="3">
    <source>
        <dbReference type="SMART" id="SM00642"/>
    </source>
</evidence>
<dbReference type="PATRIC" id="fig|945713.3.peg.2724"/>
<dbReference type="PANTHER" id="PTHR10357:SF210">
    <property type="entry name" value="MALTODEXTRIN GLUCOSIDASE"/>
    <property type="match status" value="1"/>
</dbReference>
<dbReference type="KEGG" id="ial:IALB_2708"/>
<dbReference type="InterPro" id="IPR013780">
    <property type="entry name" value="Glyco_hydro_b"/>
</dbReference>
<dbReference type="GO" id="GO:0005975">
    <property type="term" value="P:carbohydrate metabolic process"/>
    <property type="evidence" value="ECO:0007669"/>
    <property type="project" value="InterPro"/>
</dbReference>
<proteinExistence type="predicted"/>
<keyword evidence="1" id="KW-0378">Hydrolase</keyword>
<dbReference type="InterPro" id="IPR017853">
    <property type="entry name" value="GH"/>
</dbReference>
<feature type="domain" description="Glycosyl hydrolase family 13 catalytic" evidence="3">
    <location>
        <begin position="33"/>
        <end position="509"/>
    </location>
</feature>